<dbReference type="EMBL" id="AYXG01000101">
    <property type="protein sequence ID" value="EWC61823.1"/>
    <property type="molecule type" value="Genomic_DNA"/>
</dbReference>
<feature type="transmembrane region" description="Helical" evidence="1">
    <location>
        <begin position="93"/>
        <end position="114"/>
    </location>
</feature>
<dbReference type="STRING" id="909613.UO65_2882"/>
<evidence type="ECO:0000313" key="2">
    <source>
        <dbReference type="EMBL" id="EWC61823.1"/>
    </source>
</evidence>
<gene>
    <name evidence="2" type="ORF">UO65_2882</name>
</gene>
<feature type="transmembrane region" description="Helical" evidence="1">
    <location>
        <begin position="24"/>
        <end position="48"/>
    </location>
</feature>
<accession>W7IN51</accession>
<comment type="caution">
    <text evidence="2">The sequence shown here is derived from an EMBL/GenBank/DDBJ whole genome shotgun (WGS) entry which is preliminary data.</text>
</comment>
<evidence type="ECO:0000313" key="3">
    <source>
        <dbReference type="Proteomes" id="UP000019277"/>
    </source>
</evidence>
<proteinExistence type="predicted"/>
<sequence>MVGARRVAAWAAATMANWLLGHLALVPLILLVYAIGQGLLAPAGLVVADWRYTGQPGVDAVVGGVGVVLVAGVYHLVNFGLALLWGVPWGWRWAWGGLLVLLPGTLALAWPSLWHCVQWL</sequence>
<evidence type="ECO:0000256" key="1">
    <source>
        <dbReference type="SAM" id="Phobius"/>
    </source>
</evidence>
<keyword evidence="1" id="KW-1133">Transmembrane helix</keyword>
<dbReference type="AlphaFoldDB" id="W7IN51"/>
<organism evidence="2 3">
    <name type="scientific">Actinokineospora spheciospongiae</name>
    <dbReference type="NCBI Taxonomy" id="909613"/>
    <lineage>
        <taxon>Bacteria</taxon>
        <taxon>Bacillati</taxon>
        <taxon>Actinomycetota</taxon>
        <taxon>Actinomycetes</taxon>
        <taxon>Pseudonocardiales</taxon>
        <taxon>Pseudonocardiaceae</taxon>
        <taxon>Actinokineospora</taxon>
    </lineage>
</organism>
<dbReference type="Proteomes" id="UP000019277">
    <property type="component" value="Unassembled WGS sequence"/>
</dbReference>
<keyword evidence="1" id="KW-0472">Membrane</keyword>
<keyword evidence="1" id="KW-0812">Transmembrane</keyword>
<reference evidence="2 3" key="1">
    <citation type="journal article" date="2014" name="Genome Announc.">
        <title>Draft Genome Sequence of the Antitrypanosomally Active Sponge-Associated Bacterium Actinokineospora sp. Strain EG49.</title>
        <authorList>
            <person name="Harjes J."/>
            <person name="Ryu T."/>
            <person name="Abdelmohsen U.R."/>
            <person name="Moitinho-Silva L."/>
            <person name="Horn H."/>
            <person name="Ravasi T."/>
            <person name="Hentschel U."/>
        </authorList>
    </citation>
    <scope>NUCLEOTIDE SEQUENCE [LARGE SCALE GENOMIC DNA]</scope>
    <source>
        <strain evidence="2 3">EG49</strain>
    </source>
</reference>
<name>W7IN51_9PSEU</name>
<feature type="transmembrane region" description="Helical" evidence="1">
    <location>
        <begin position="60"/>
        <end position="87"/>
    </location>
</feature>
<protein>
    <submittedName>
        <fullName evidence="2">Uncharacterized protein</fullName>
    </submittedName>
</protein>
<keyword evidence="3" id="KW-1185">Reference proteome</keyword>